<evidence type="ECO:0000256" key="1">
    <source>
        <dbReference type="SAM" id="SignalP"/>
    </source>
</evidence>
<dbReference type="Proteomes" id="UP000823388">
    <property type="component" value="Chromosome 4N"/>
</dbReference>
<comment type="caution">
    <text evidence="2">The sequence shown here is derived from an EMBL/GenBank/DDBJ whole genome shotgun (WGS) entry which is preliminary data.</text>
</comment>
<dbReference type="AlphaFoldDB" id="A0A8T0T940"/>
<proteinExistence type="predicted"/>
<gene>
    <name evidence="2" type="ORF">PVAP13_4NG122913</name>
</gene>
<feature type="signal peptide" evidence="1">
    <location>
        <begin position="1"/>
        <end position="17"/>
    </location>
</feature>
<organism evidence="2 3">
    <name type="scientific">Panicum virgatum</name>
    <name type="common">Blackwell switchgrass</name>
    <dbReference type="NCBI Taxonomy" id="38727"/>
    <lineage>
        <taxon>Eukaryota</taxon>
        <taxon>Viridiplantae</taxon>
        <taxon>Streptophyta</taxon>
        <taxon>Embryophyta</taxon>
        <taxon>Tracheophyta</taxon>
        <taxon>Spermatophyta</taxon>
        <taxon>Magnoliopsida</taxon>
        <taxon>Liliopsida</taxon>
        <taxon>Poales</taxon>
        <taxon>Poaceae</taxon>
        <taxon>PACMAD clade</taxon>
        <taxon>Panicoideae</taxon>
        <taxon>Panicodae</taxon>
        <taxon>Paniceae</taxon>
        <taxon>Panicinae</taxon>
        <taxon>Panicum</taxon>
        <taxon>Panicum sect. Hiantes</taxon>
    </lineage>
</organism>
<feature type="chain" id="PRO_5035769851" description="Secreted protein" evidence="1">
    <location>
        <begin position="18"/>
        <end position="72"/>
    </location>
</feature>
<dbReference type="EMBL" id="CM029044">
    <property type="protein sequence ID" value="KAG2604669.1"/>
    <property type="molecule type" value="Genomic_DNA"/>
</dbReference>
<sequence length="72" mass="8318">MGSLFLYFLPLCSFIFAQHFSVDYNPCNSLFKNQKASSHKRKVCLRPSQLRNWLRGLEQPPYGLFSNLCVGC</sequence>
<accession>A0A8T0T940</accession>
<reference evidence="2" key="1">
    <citation type="submission" date="2020-05" db="EMBL/GenBank/DDBJ databases">
        <title>WGS assembly of Panicum virgatum.</title>
        <authorList>
            <person name="Lovell J.T."/>
            <person name="Jenkins J."/>
            <person name="Shu S."/>
            <person name="Juenger T.E."/>
            <person name="Schmutz J."/>
        </authorList>
    </citation>
    <scope>NUCLEOTIDE SEQUENCE</scope>
    <source>
        <strain evidence="2">AP13</strain>
    </source>
</reference>
<evidence type="ECO:0008006" key="4">
    <source>
        <dbReference type="Google" id="ProtNLM"/>
    </source>
</evidence>
<keyword evidence="1" id="KW-0732">Signal</keyword>
<protein>
    <recommendedName>
        <fullName evidence="4">Secreted protein</fullName>
    </recommendedName>
</protein>
<keyword evidence="3" id="KW-1185">Reference proteome</keyword>
<name>A0A8T0T940_PANVG</name>
<evidence type="ECO:0000313" key="2">
    <source>
        <dbReference type="EMBL" id="KAG2604669.1"/>
    </source>
</evidence>
<evidence type="ECO:0000313" key="3">
    <source>
        <dbReference type="Proteomes" id="UP000823388"/>
    </source>
</evidence>